<dbReference type="CDD" id="cd00067">
    <property type="entry name" value="GAL4"/>
    <property type="match status" value="1"/>
</dbReference>
<dbReference type="VEuPathDB" id="FungiDB:HGUI_03643"/>
<comment type="similarity">
    <text evidence="2">Belongs to the ERT1/acuK family.</text>
</comment>
<dbReference type="InterPro" id="IPR050335">
    <property type="entry name" value="ERT1_acuK_gluconeogen_tf"/>
</dbReference>
<evidence type="ECO:0000256" key="11">
    <source>
        <dbReference type="SAM" id="MobiDB-lite"/>
    </source>
</evidence>
<sequence>MCASKLQIEAFKPPKPSKYLTIKKKRTYKKACDHCHRKHLSCSGKRPCEACIKKGVECIDFARKKYSSSSEDTPSKKVKSKNAVEKLKLPKIGVAKDKNVIDSLEVNNVTYENKLQTENNNELEHQPLYKQDSIYSEEHYSQKESSNSPFVEPQIQKIQKKYDNGSEQVFNNHTTRTENNKFEYGHVYDRAEEVFTDEISSSGTSFSSYRSSSATKNDTNTRMAGIPIMAMNDYSYQQINYQKKMIRKQRKRERLEVCKYLGPKGFELMFQTDVDLLHQHFPLIPLDDSNEANFNKESFYYQEEDEASKKNDESNKSENGFMNYSTVNLDKKECIPDFLERDKDGNQKRGKSFILELDQSDKSHIVANSEWTHSLQYTKPSDIYSKITQPFLHTHGFTALLEYIKKRFHKKDVIKICYDIAAIRPVFIASCINFQEEDMIFMEHCFQRTLLEYASFINEVGNPTIVWRRTGQISYVNDEFLMLTGWTRQQLLGKMTFVIEILDDESSLVFFKNFKAVCYSDYTGFVNVPTMRLLTPQKGKYIDCSSFFIVKRDTFGLPTFTVGNFLPK</sequence>
<keyword evidence="10" id="KW-0539">Nucleus</keyword>
<evidence type="ECO:0000256" key="2">
    <source>
        <dbReference type="ARBA" id="ARBA00010855"/>
    </source>
</evidence>
<organism evidence="14 15">
    <name type="scientific">Hanseniaspora guilliermondii</name>
    <dbReference type="NCBI Taxonomy" id="56406"/>
    <lineage>
        <taxon>Eukaryota</taxon>
        <taxon>Fungi</taxon>
        <taxon>Dikarya</taxon>
        <taxon>Ascomycota</taxon>
        <taxon>Saccharomycotina</taxon>
        <taxon>Saccharomycetes</taxon>
        <taxon>Saccharomycodales</taxon>
        <taxon>Saccharomycodaceae</taxon>
        <taxon>Hanseniaspora</taxon>
    </lineage>
</organism>
<evidence type="ECO:0000256" key="9">
    <source>
        <dbReference type="ARBA" id="ARBA00023163"/>
    </source>
</evidence>
<keyword evidence="7" id="KW-0238">DNA-binding</keyword>
<evidence type="ECO:0000256" key="4">
    <source>
        <dbReference type="ARBA" id="ARBA00022723"/>
    </source>
</evidence>
<dbReference type="Proteomes" id="UP000183365">
    <property type="component" value="Unassembled WGS sequence"/>
</dbReference>
<keyword evidence="5" id="KW-0862">Zinc</keyword>
<evidence type="ECO:0000259" key="12">
    <source>
        <dbReference type="PROSITE" id="PS50048"/>
    </source>
</evidence>
<dbReference type="OrthoDB" id="2538135at2759"/>
<dbReference type="PROSITE" id="PS00463">
    <property type="entry name" value="ZN2_CY6_FUNGAL_1"/>
    <property type="match status" value="1"/>
</dbReference>
<dbReference type="SUPFAM" id="SSF57701">
    <property type="entry name" value="Zn2/Cys6 DNA-binding domain"/>
    <property type="match status" value="1"/>
</dbReference>
<dbReference type="Pfam" id="PF00172">
    <property type="entry name" value="Zn_clus"/>
    <property type="match status" value="1"/>
</dbReference>
<dbReference type="GO" id="GO:0000977">
    <property type="term" value="F:RNA polymerase II transcription regulatory region sequence-specific DNA binding"/>
    <property type="evidence" value="ECO:0007669"/>
    <property type="project" value="TreeGrafter"/>
</dbReference>
<dbReference type="PROSITE" id="PS50048">
    <property type="entry name" value="ZN2_CY6_FUNGAL_2"/>
    <property type="match status" value="1"/>
</dbReference>
<keyword evidence="6" id="KW-0805">Transcription regulation</keyword>
<evidence type="ECO:0000313" key="15">
    <source>
        <dbReference type="Proteomes" id="UP000183365"/>
    </source>
</evidence>
<proteinExistence type="inferred from homology"/>
<keyword evidence="8" id="KW-0010">Activator</keyword>
<dbReference type="Gene3D" id="4.10.240.10">
    <property type="entry name" value="Zn(2)-C6 fungal-type DNA-binding domain"/>
    <property type="match status" value="1"/>
</dbReference>
<dbReference type="PANTHER" id="PTHR47659:SF1">
    <property type="entry name" value="TRANSCRIPTION ACTIVATOR OF GLUCONEOGENESIS ERT1"/>
    <property type="match status" value="1"/>
</dbReference>
<feature type="domain" description="Zn(2)-C6 fungal-type" evidence="12">
    <location>
        <begin position="31"/>
        <end position="58"/>
    </location>
</feature>
<keyword evidence="15" id="KW-1185">Reference proteome</keyword>
<evidence type="ECO:0000256" key="3">
    <source>
        <dbReference type="ARBA" id="ARBA00022432"/>
    </source>
</evidence>
<feature type="region of interest" description="Disordered" evidence="11">
    <location>
        <begin position="301"/>
        <end position="321"/>
    </location>
</feature>
<dbReference type="GO" id="GO:0000981">
    <property type="term" value="F:DNA-binding transcription factor activity, RNA polymerase II-specific"/>
    <property type="evidence" value="ECO:0007669"/>
    <property type="project" value="InterPro"/>
</dbReference>
<evidence type="ECO:0000256" key="7">
    <source>
        <dbReference type="ARBA" id="ARBA00023125"/>
    </source>
</evidence>
<dbReference type="InterPro" id="IPR000014">
    <property type="entry name" value="PAS"/>
</dbReference>
<dbReference type="GO" id="GO:0005634">
    <property type="term" value="C:nucleus"/>
    <property type="evidence" value="ECO:0007669"/>
    <property type="project" value="UniProtKB-SubCell"/>
</dbReference>
<dbReference type="GO" id="GO:0006094">
    <property type="term" value="P:gluconeogenesis"/>
    <property type="evidence" value="ECO:0007669"/>
    <property type="project" value="UniProtKB-KW"/>
</dbReference>
<dbReference type="InterPro" id="IPR001138">
    <property type="entry name" value="Zn2Cys6_DnaBD"/>
</dbReference>
<dbReference type="EMBL" id="FQNF01000104">
    <property type="protein sequence ID" value="SGZ41442.1"/>
    <property type="molecule type" value="Genomic_DNA"/>
</dbReference>
<protein>
    <recommendedName>
        <fullName evidence="16">Zn(2)-C6 fungal-type domain-containing protein</fullName>
    </recommendedName>
</protein>
<evidence type="ECO:0000313" key="14">
    <source>
        <dbReference type="EMBL" id="SGZ41442.1"/>
    </source>
</evidence>
<dbReference type="PANTHER" id="PTHR47659">
    <property type="entry name" value="ZN(II)2CYS6 TRANSCRIPTION FACTOR (EUROFUNG)-RELATED"/>
    <property type="match status" value="1"/>
</dbReference>
<keyword evidence="4" id="KW-0479">Metal-binding</keyword>
<dbReference type="NCBIfam" id="TIGR00229">
    <property type="entry name" value="sensory_box"/>
    <property type="match status" value="1"/>
</dbReference>
<keyword evidence="9" id="KW-0804">Transcription</keyword>
<dbReference type="SUPFAM" id="SSF55785">
    <property type="entry name" value="PYP-like sensor domain (PAS domain)"/>
    <property type="match status" value="1"/>
</dbReference>
<dbReference type="SMART" id="SM00066">
    <property type="entry name" value="GAL4"/>
    <property type="match status" value="1"/>
</dbReference>
<dbReference type="InterPro" id="IPR035965">
    <property type="entry name" value="PAS-like_dom_sf"/>
</dbReference>
<accession>A0A1L0B4X2</accession>
<keyword evidence="3" id="KW-0312">Gluconeogenesis</keyword>
<gene>
    <name evidence="14" type="ORF">HGUI_03643</name>
</gene>
<evidence type="ECO:0000256" key="6">
    <source>
        <dbReference type="ARBA" id="ARBA00023015"/>
    </source>
</evidence>
<dbReference type="Pfam" id="PF24990">
    <property type="entry name" value="PAS_13"/>
    <property type="match status" value="1"/>
</dbReference>
<dbReference type="SMART" id="SM00091">
    <property type="entry name" value="PAS"/>
    <property type="match status" value="1"/>
</dbReference>
<dbReference type="InterPro" id="IPR036864">
    <property type="entry name" value="Zn2-C6_fun-type_DNA-bd_sf"/>
</dbReference>
<evidence type="ECO:0000256" key="10">
    <source>
        <dbReference type="ARBA" id="ARBA00023242"/>
    </source>
</evidence>
<evidence type="ECO:0000256" key="1">
    <source>
        <dbReference type="ARBA" id="ARBA00004123"/>
    </source>
</evidence>
<name>A0A1L0B4X2_9ASCO</name>
<dbReference type="AlphaFoldDB" id="A0A1L0B4X2"/>
<dbReference type="GO" id="GO:0009267">
    <property type="term" value="P:cellular response to starvation"/>
    <property type="evidence" value="ECO:0007669"/>
    <property type="project" value="TreeGrafter"/>
</dbReference>
<feature type="domain" description="PAS" evidence="13">
    <location>
        <begin position="449"/>
        <end position="506"/>
    </location>
</feature>
<evidence type="ECO:0008006" key="16">
    <source>
        <dbReference type="Google" id="ProtNLM"/>
    </source>
</evidence>
<comment type="subcellular location">
    <subcellularLocation>
        <location evidence="1">Nucleus</location>
    </subcellularLocation>
</comment>
<dbReference type="GO" id="GO:0008270">
    <property type="term" value="F:zinc ion binding"/>
    <property type="evidence" value="ECO:0007669"/>
    <property type="project" value="InterPro"/>
</dbReference>
<dbReference type="Gene3D" id="3.30.450.20">
    <property type="entry name" value="PAS domain"/>
    <property type="match status" value="1"/>
</dbReference>
<feature type="compositionally biased region" description="Basic and acidic residues" evidence="11">
    <location>
        <begin position="307"/>
        <end position="316"/>
    </location>
</feature>
<dbReference type="InterPro" id="IPR056751">
    <property type="entry name" value="PAS_13"/>
</dbReference>
<evidence type="ECO:0000256" key="5">
    <source>
        <dbReference type="ARBA" id="ARBA00022833"/>
    </source>
</evidence>
<dbReference type="CDD" id="cd00130">
    <property type="entry name" value="PAS"/>
    <property type="match status" value="1"/>
</dbReference>
<evidence type="ECO:0000259" key="13">
    <source>
        <dbReference type="PROSITE" id="PS50112"/>
    </source>
</evidence>
<evidence type="ECO:0000256" key="8">
    <source>
        <dbReference type="ARBA" id="ARBA00023159"/>
    </source>
</evidence>
<dbReference type="PROSITE" id="PS50112">
    <property type="entry name" value="PAS"/>
    <property type="match status" value="1"/>
</dbReference>
<reference evidence="15" key="1">
    <citation type="submission" date="2016-11" db="EMBL/GenBank/DDBJ databases">
        <authorList>
            <person name="Guldener U."/>
        </authorList>
    </citation>
    <scope>NUCLEOTIDE SEQUENCE [LARGE SCALE GENOMIC DNA]</scope>
</reference>